<evidence type="ECO:0000256" key="2">
    <source>
        <dbReference type="ARBA" id="ARBA00022485"/>
    </source>
</evidence>
<keyword evidence="8" id="KW-0456">Lyase</keyword>
<dbReference type="GO" id="GO:0046872">
    <property type="term" value="F:metal ion binding"/>
    <property type="evidence" value="ECO:0007669"/>
    <property type="project" value="UniProtKB-KW"/>
</dbReference>
<dbReference type="InterPro" id="IPR058240">
    <property type="entry name" value="rSAM_sf"/>
</dbReference>
<dbReference type="RefSeq" id="WP_184324124.1">
    <property type="nucleotide sequence ID" value="NZ_JACHLZ010000001.1"/>
</dbReference>
<dbReference type="InterPro" id="IPR013785">
    <property type="entry name" value="Aldolase_TIM"/>
</dbReference>
<organism evidence="8 9">
    <name type="scientific">Brachybacterium aquaticum</name>
    <dbReference type="NCBI Taxonomy" id="1432564"/>
    <lineage>
        <taxon>Bacteria</taxon>
        <taxon>Bacillati</taxon>
        <taxon>Actinomycetota</taxon>
        <taxon>Actinomycetes</taxon>
        <taxon>Micrococcales</taxon>
        <taxon>Dermabacteraceae</taxon>
        <taxon>Brachybacterium</taxon>
    </lineage>
</organism>
<reference evidence="8 9" key="1">
    <citation type="submission" date="2020-08" db="EMBL/GenBank/DDBJ databases">
        <title>Sequencing the genomes of 1000 actinobacteria strains.</title>
        <authorList>
            <person name="Klenk H.-P."/>
        </authorList>
    </citation>
    <scope>NUCLEOTIDE SEQUENCE [LARGE SCALE GENOMIC DNA]</scope>
    <source>
        <strain evidence="8 9">DSM 28796</strain>
    </source>
</reference>
<keyword evidence="9" id="KW-1185">Reference proteome</keyword>
<dbReference type="SUPFAM" id="SSF102114">
    <property type="entry name" value="Radical SAM enzymes"/>
    <property type="match status" value="1"/>
</dbReference>
<dbReference type="PROSITE" id="PS51918">
    <property type="entry name" value="RADICAL_SAM"/>
    <property type="match status" value="1"/>
</dbReference>
<proteinExistence type="predicted"/>
<evidence type="ECO:0000313" key="9">
    <source>
        <dbReference type="Proteomes" id="UP000588158"/>
    </source>
</evidence>
<keyword evidence="2" id="KW-0004">4Fe-4S</keyword>
<dbReference type="GO" id="GO:0051539">
    <property type="term" value="F:4 iron, 4 sulfur cluster binding"/>
    <property type="evidence" value="ECO:0007669"/>
    <property type="project" value="UniProtKB-KW"/>
</dbReference>
<keyword evidence="8" id="KW-0560">Oxidoreductase</keyword>
<evidence type="ECO:0000256" key="1">
    <source>
        <dbReference type="ARBA" id="ARBA00001966"/>
    </source>
</evidence>
<name>A0A841AB99_9MICO</name>
<evidence type="ECO:0000313" key="8">
    <source>
        <dbReference type="EMBL" id="MBB5830510.1"/>
    </source>
</evidence>
<dbReference type="SFLD" id="SFLDG01094">
    <property type="entry name" value="Uncharacterised_Radical_SAM_Su"/>
    <property type="match status" value="1"/>
</dbReference>
<keyword evidence="3" id="KW-0949">S-adenosyl-L-methionine</keyword>
<dbReference type="AlphaFoldDB" id="A0A841AB99"/>
<dbReference type="Proteomes" id="UP000588158">
    <property type="component" value="Unassembled WGS sequence"/>
</dbReference>
<dbReference type="SFLD" id="SFLDS00029">
    <property type="entry name" value="Radical_SAM"/>
    <property type="match status" value="1"/>
</dbReference>
<dbReference type="PANTHER" id="PTHR30352">
    <property type="entry name" value="PYRUVATE FORMATE-LYASE-ACTIVATING ENZYME"/>
    <property type="match status" value="1"/>
</dbReference>
<dbReference type="NCBIfam" id="TIGR02495">
    <property type="entry name" value="NrdG2"/>
    <property type="match status" value="1"/>
</dbReference>
<feature type="domain" description="Radical SAM core" evidence="7">
    <location>
        <begin position="20"/>
        <end position="245"/>
    </location>
</feature>
<dbReference type="InterPro" id="IPR012840">
    <property type="entry name" value="NrdG2"/>
</dbReference>
<dbReference type="EC" id="1.97.1.4" evidence="8"/>
<dbReference type="GO" id="GO:0043365">
    <property type="term" value="F:[formate-C-acetyltransferase]-activating enzyme activity"/>
    <property type="evidence" value="ECO:0007669"/>
    <property type="project" value="UniProtKB-EC"/>
</dbReference>
<dbReference type="EMBL" id="JACHLZ010000001">
    <property type="protein sequence ID" value="MBB5830510.1"/>
    <property type="molecule type" value="Genomic_DNA"/>
</dbReference>
<dbReference type="CDD" id="cd01335">
    <property type="entry name" value="Radical_SAM"/>
    <property type="match status" value="1"/>
</dbReference>
<evidence type="ECO:0000256" key="6">
    <source>
        <dbReference type="ARBA" id="ARBA00023014"/>
    </source>
</evidence>
<keyword evidence="4" id="KW-0479">Metal-binding</keyword>
<evidence type="ECO:0000256" key="3">
    <source>
        <dbReference type="ARBA" id="ARBA00022691"/>
    </source>
</evidence>
<comment type="cofactor">
    <cofactor evidence="1">
        <name>[4Fe-4S] cluster</name>
        <dbReference type="ChEBI" id="CHEBI:49883"/>
    </cofactor>
</comment>
<evidence type="ECO:0000256" key="4">
    <source>
        <dbReference type="ARBA" id="ARBA00022723"/>
    </source>
</evidence>
<dbReference type="InterPro" id="IPR034457">
    <property type="entry name" value="Organic_radical-activating"/>
</dbReference>
<comment type="caution">
    <text evidence="8">The sequence shown here is derived from an EMBL/GenBank/DDBJ whole genome shotgun (WGS) entry which is preliminary data.</text>
</comment>
<evidence type="ECO:0000256" key="5">
    <source>
        <dbReference type="ARBA" id="ARBA00023004"/>
    </source>
</evidence>
<dbReference type="Pfam" id="PF04055">
    <property type="entry name" value="Radical_SAM"/>
    <property type="match status" value="1"/>
</dbReference>
<keyword evidence="6" id="KW-0411">Iron-sulfur</keyword>
<dbReference type="Gene3D" id="3.20.20.70">
    <property type="entry name" value="Aldolase class I"/>
    <property type="match status" value="1"/>
</dbReference>
<evidence type="ECO:0000259" key="7">
    <source>
        <dbReference type="PROSITE" id="PS51918"/>
    </source>
</evidence>
<dbReference type="GO" id="GO:0016829">
    <property type="term" value="F:lyase activity"/>
    <property type="evidence" value="ECO:0007669"/>
    <property type="project" value="UniProtKB-KW"/>
</dbReference>
<accession>A0A841AB99</accession>
<keyword evidence="8" id="KW-0670">Pyruvate</keyword>
<protein>
    <submittedName>
        <fullName evidence="8">Pyruvate formate lyase activating enzyme</fullName>
        <ecNumber evidence="8">1.97.1.4</ecNumber>
    </submittedName>
</protein>
<keyword evidence="5" id="KW-0408">Iron</keyword>
<gene>
    <name evidence="8" type="ORF">HNR70_000323</name>
</gene>
<sequence>MSGAAELRIAGLVPLSTVDWPGRLTATVFCQGCPWRCTYCHNTAILDPTVPGQVPFSQVEELLGRRRGLLDGVVFSGGEATAQHALIPAAARVREVGFAVGLHTGGAHPARLRALLGVDRAGRRVGPALVDWVGMDVKASPAGYAELVGSDAAAAKVEESLGILRDSGAAHELRMTVTPALAGQVPEVLDLVGRQGGTSLVLQRARADGASPDFAAALDGEEDWPERFAAIAERAAERGERCGVTVAVRP</sequence>
<dbReference type="PANTHER" id="PTHR30352:SF13">
    <property type="entry name" value="GLYCYL-RADICAL ENZYME ACTIVATING ENZYME YJJW-RELATED"/>
    <property type="match status" value="1"/>
</dbReference>
<dbReference type="InterPro" id="IPR007197">
    <property type="entry name" value="rSAM"/>
</dbReference>